<dbReference type="EMBL" id="SBIQ01000193">
    <property type="protein sequence ID" value="KAF7682731.1"/>
    <property type="molecule type" value="Genomic_DNA"/>
</dbReference>
<dbReference type="InterPro" id="IPR003337">
    <property type="entry name" value="Trehalose_PPase"/>
</dbReference>
<dbReference type="InterPro" id="IPR036412">
    <property type="entry name" value="HAD-like_sf"/>
</dbReference>
<keyword evidence="4" id="KW-1185">Reference proteome</keyword>
<evidence type="ECO:0000256" key="1">
    <source>
        <dbReference type="ARBA" id="ARBA00005409"/>
    </source>
</evidence>
<dbReference type="Gene3D" id="3.30.70.1020">
    <property type="entry name" value="Trehalose-6-phosphate phosphatase related protein, domain 2"/>
    <property type="match status" value="1"/>
</dbReference>
<organism evidence="3 4">
    <name type="scientific">Astathelohania contejeani</name>
    <dbReference type="NCBI Taxonomy" id="164912"/>
    <lineage>
        <taxon>Eukaryota</taxon>
        <taxon>Fungi</taxon>
        <taxon>Fungi incertae sedis</taxon>
        <taxon>Microsporidia</taxon>
        <taxon>Astathelohaniidae</taxon>
        <taxon>Astathelohania</taxon>
    </lineage>
</organism>
<dbReference type="InterPro" id="IPR001830">
    <property type="entry name" value="Glyco_trans_20"/>
</dbReference>
<dbReference type="InterPro" id="IPR023214">
    <property type="entry name" value="HAD_sf"/>
</dbReference>
<dbReference type="PANTHER" id="PTHR10788:SF123">
    <property type="entry name" value="TREHALOSE-PHOSPHATASE"/>
    <property type="match status" value="1"/>
</dbReference>
<dbReference type="Gene3D" id="3.40.50.2000">
    <property type="entry name" value="Glycogen Phosphorylase B"/>
    <property type="match status" value="2"/>
</dbReference>
<reference evidence="3 4" key="1">
    <citation type="submission" date="2019-01" db="EMBL/GenBank/DDBJ databases">
        <title>Genomes sequencing and comparative genomics of infectious freshwater microsporidia, Cucumispora dikerogammari and Thelohania contejeani.</title>
        <authorList>
            <person name="Cormier A."/>
            <person name="Giraud I."/>
            <person name="Wattier R."/>
            <person name="Teixeira M."/>
            <person name="Grandjean F."/>
            <person name="Rigaud T."/>
            <person name="Cordaux R."/>
        </authorList>
    </citation>
    <scope>NUCLEOTIDE SEQUENCE [LARGE SCALE GENOMIC DNA]</scope>
    <source>
        <strain evidence="3">T1</strain>
        <tissue evidence="3">Spores</tissue>
    </source>
</reference>
<comment type="caution">
    <text evidence="3">The sequence shown here is derived from an EMBL/GenBank/DDBJ whole genome shotgun (WGS) entry which is preliminary data.</text>
</comment>
<sequence length="774" mass="88581">MKIIAVTHHLPTCLTLRKDEEEALIQELSRPLLDANPPTKAGCVKSLRKASEADDRDDNRLICFQKSTLSTFFTQGTFANGVPIRFLGIPGLYNKELSENLTRRDIEKIKEKLTSMGYYPIVPDFNAFKGEYDAYSGTRMLNVCFYKAWNDTFLHFDEEKAFKDYKKLNEIYCNEIIKVYEKGDIIWVLDHDLWLLPGMLKNALDEAWIGVTALIPFPSSEVFRCLSHSKDILRSLLSASYIEFQSKTYLNKFIYSCSSILSVSSKSVYDNSGMICAEIYQEGHHLRMGVSKIGTNYKRIDSILNSKDCQEEINFLKKKYEGKKIIVTVSNLILSHTITNVLIAFEAYLYKYGNNVILLDIETPGGYPDLEVKSENSRLIEYITLNYPNTIIETISALSDYKYYALLAVADLGLILSERSAINKPSLDFIVAQQEKQSPLIVSEFARFNEGMPFIKVNPKDALQIAEKINEALTMAKPDAIVNHVRAFSIIKSNTTKEWINRFIYNLTKEKRITPVARIVDDANEDIEQIKRKYFESKKRLFLFDYDGTLTEIKPIPSDAIPDSEIMNILDGLADDENNEVYIITGRDRKTISEWLPNKKIGIAAEHGIYTRIDGNWDAAPFLEQDWKNSARCILKYFVERSPGSFIEEKESSICFHYRRCAEFVQQTQAKSCKNLLERLLVYKKNLEIIDGKCVIEIRVCSRNKGDIVRKLLKSDHDFILCSGDDKTDESMFAAGLNNENFYSIAIGTRANGAKFRMNSVEKLRALLKEFVSK</sequence>
<dbReference type="Gene3D" id="3.40.50.1000">
    <property type="entry name" value="HAD superfamily/HAD-like"/>
    <property type="match status" value="1"/>
</dbReference>
<gene>
    <name evidence="3" type="primary">tpsB</name>
    <name evidence="3" type="ORF">TCON_2052</name>
</gene>
<dbReference type="NCBIfam" id="TIGR00685">
    <property type="entry name" value="T6PP"/>
    <property type="match status" value="1"/>
</dbReference>
<evidence type="ECO:0000313" key="3">
    <source>
        <dbReference type="EMBL" id="KAF7682731.1"/>
    </source>
</evidence>
<accession>A0ABQ7HX23</accession>
<dbReference type="InterPro" id="IPR006379">
    <property type="entry name" value="HAD-SF_hydro_IIB"/>
</dbReference>
<protein>
    <submittedName>
        <fullName evidence="3">Alpha,alpha-trehalose-phosphate synthase [UDP-forming] B</fullName>
    </submittedName>
</protein>
<proteinExistence type="inferred from homology"/>
<evidence type="ECO:0000256" key="2">
    <source>
        <dbReference type="ARBA" id="ARBA00006330"/>
    </source>
</evidence>
<dbReference type="NCBIfam" id="TIGR01484">
    <property type="entry name" value="HAD-SF-IIB"/>
    <property type="match status" value="1"/>
</dbReference>
<comment type="similarity">
    <text evidence="2">In the C-terminal section; belongs to the trehalose phosphatase family.</text>
</comment>
<dbReference type="Pfam" id="PF02358">
    <property type="entry name" value="Trehalose_PPase"/>
    <property type="match status" value="1"/>
</dbReference>
<dbReference type="SUPFAM" id="SSF53756">
    <property type="entry name" value="UDP-Glycosyltransferase/glycogen phosphorylase"/>
    <property type="match status" value="1"/>
</dbReference>
<dbReference type="CDD" id="cd01627">
    <property type="entry name" value="HAD_TPP"/>
    <property type="match status" value="1"/>
</dbReference>
<comment type="similarity">
    <text evidence="1">In the N-terminal section; belongs to the glycosyltransferase 20 family.</text>
</comment>
<dbReference type="Pfam" id="PF00982">
    <property type="entry name" value="Glyco_transf_20"/>
    <property type="match status" value="1"/>
</dbReference>
<evidence type="ECO:0000313" key="4">
    <source>
        <dbReference type="Proteomes" id="UP001516464"/>
    </source>
</evidence>
<name>A0ABQ7HX23_9MICR</name>
<dbReference type="Proteomes" id="UP001516464">
    <property type="component" value="Unassembled WGS sequence"/>
</dbReference>
<dbReference type="SUPFAM" id="SSF56784">
    <property type="entry name" value="HAD-like"/>
    <property type="match status" value="1"/>
</dbReference>
<dbReference type="PANTHER" id="PTHR10788">
    <property type="entry name" value="TREHALOSE-6-PHOSPHATE SYNTHASE"/>
    <property type="match status" value="1"/>
</dbReference>